<dbReference type="Proteomes" id="UP000019246">
    <property type="component" value="Unassembled WGS sequence"/>
</dbReference>
<accession>W7B2W5</accession>
<reference evidence="1 2" key="1">
    <citation type="journal article" date="2014" name="Int. J. Syst. Evol. Microbiol.">
        <title>Listeria floridensis sp. nov., Listeria aquatica sp. nov., Listeria cornellensis sp. nov., Listeria riparia sp. nov. and Listeria grandensis sp. nov., from agricultural and natural environments.</title>
        <authorList>
            <person name="den Bakker H.C."/>
            <person name="Warchocki S."/>
            <person name="Wright E.M."/>
            <person name="Allred A.F."/>
            <person name="Ahlstrom C."/>
            <person name="Manuel C.S."/>
            <person name="Stasiewicz M.J."/>
            <person name="Burrell A."/>
            <person name="Roof S."/>
            <person name="Strawn L."/>
            <person name="Fortes E.D."/>
            <person name="Nightingale K.K."/>
            <person name="Kephart D."/>
            <person name="Wiedmann M."/>
        </authorList>
    </citation>
    <scope>NUCLEOTIDE SEQUENCE [LARGE SCALE GENOMIC DNA]</scope>
    <source>
        <strain evidence="1 2">FSL S10-1188</strain>
    </source>
</reference>
<sequence>MKVCERMRLPFEVAFQIIENVYRGSSNMNELINDRARNGGSALKNKTEFLLAVYELEELGLLFRYRSNDGIRYSRSEKGEAFYHRYREMKQEDWPDFLAGQEGISP</sequence>
<dbReference type="AlphaFoldDB" id="W7B2W5"/>
<dbReference type="EMBL" id="AOCG01000015">
    <property type="protein sequence ID" value="EUJ17046.1"/>
    <property type="molecule type" value="Genomic_DNA"/>
</dbReference>
<organism evidence="1 2">
    <name type="scientific">Listeria aquatica FSL S10-1188</name>
    <dbReference type="NCBI Taxonomy" id="1265818"/>
    <lineage>
        <taxon>Bacteria</taxon>
        <taxon>Bacillati</taxon>
        <taxon>Bacillota</taxon>
        <taxon>Bacilli</taxon>
        <taxon>Bacillales</taxon>
        <taxon>Listeriaceae</taxon>
        <taxon>Listeria</taxon>
    </lineage>
</organism>
<evidence type="ECO:0000313" key="1">
    <source>
        <dbReference type="EMBL" id="EUJ17046.1"/>
    </source>
</evidence>
<dbReference type="Pfam" id="PF11313">
    <property type="entry name" value="DUF3116"/>
    <property type="match status" value="1"/>
</dbReference>
<gene>
    <name evidence="1" type="ORF">MAQA_14260</name>
</gene>
<dbReference type="InterPro" id="IPR021464">
    <property type="entry name" value="DUF3116"/>
</dbReference>
<dbReference type="STRING" id="1265818.MAQA_14260"/>
<protein>
    <submittedName>
        <fullName evidence="1">Uncharacterized protein</fullName>
    </submittedName>
</protein>
<dbReference type="PATRIC" id="fig|1265818.5.peg.2881"/>
<proteinExistence type="predicted"/>
<name>W7B2W5_9LIST</name>
<evidence type="ECO:0000313" key="2">
    <source>
        <dbReference type="Proteomes" id="UP000019246"/>
    </source>
</evidence>
<keyword evidence="2" id="KW-1185">Reference proteome</keyword>
<comment type="caution">
    <text evidence="1">The sequence shown here is derived from an EMBL/GenBank/DDBJ whole genome shotgun (WGS) entry which is preliminary data.</text>
</comment>